<protein>
    <submittedName>
        <fullName evidence="8">Transglycosylase</fullName>
    </submittedName>
</protein>
<dbReference type="Proteomes" id="UP000093391">
    <property type="component" value="Chromosome"/>
</dbReference>
<dbReference type="KEGG" id="ala:BFG52_16445"/>
<comment type="similarity">
    <text evidence="2">Belongs to the UPF0410 family.</text>
</comment>
<evidence type="ECO:0000256" key="4">
    <source>
        <dbReference type="ARBA" id="ARBA00022692"/>
    </source>
</evidence>
<dbReference type="PANTHER" id="PTHR33884:SF7">
    <property type="entry name" value="BSL8023 PROTEIN"/>
    <property type="match status" value="1"/>
</dbReference>
<evidence type="ECO:0000256" key="2">
    <source>
        <dbReference type="ARBA" id="ARBA00011006"/>
    </source>
</evidence>
<evidence type="ECO:0000313" key="9">
    <source>
        <dbReference type="Proteomes" id="UP000093391"/>
    </source>
</evidence>
<dbReference type="EMBL" id="CP016895">
    <property type="protein sequence ID" value="AOA59782.1"/>
    <property type="molecule type" value="Genomic_DNA"/>
</dbReference>
<keyword evidence="3" id="KW-1003">Cell membrane</keyword>
<sequence length="83" mass="8774">MSFIIAIIVGFFAGLIARALHPGNDKGGFIFTTLLGIGGSVVATYIGRYMGWYAENSSAGFVASIIGAIVVLMIYNLITRRAS</sequence>
<keyword evidence="6 7" id="KW-0472">Membrane</keyword>
<dbReference type="AlphaFoldDB" id="A0A1B2M3Q2"/>
<evidence type="ECO:0000256" key="5">
    <source>
        <dbReference type="ARBA" id="ARBA00022989"/>
    </source>
</evidence>
<reference evidence="8 9" key="1">
    <citation type="submission" date="2016-08" db="EMBL/GenBank/DDBJ databases">
        <authorList>
            <person name="Seilhamer J.J."/>
        </authorList>
    </citation>
    <scope>NUCLEOTIDE SEQUENCE [LARGE SCALE GENOMIC DNA]</scope>
    <source>
        <strain evidence="8 9">BRTC-1</strain>
    </source>
</reference>
<evidence type="ECO:0000256" key="1">
    <source>
        <dbReference type="ARBA" id="ARBA00004651"/>
    </source>
</evidence>
<keyword evidence="9" id="KW-1185">Reference proteome</keyword>
<accession>A0A1B2M3Q2</accession>
<dbReference type="InterPro" id="IPR007341">
    <property type="entry name" value="Transgly_assoc"/>
</dbReference>
<organism evidence="8 9">
    <name type="scientific">Acinetobacter larvae</name>
    <dbReference type="NCBI Taxonomy" id="1789224"/>
    <lineage>
        <taxon>Bacteria</taxon>
        <taxon>Pseudomonadati</taxon>
        <taxon>Pseudomonadota</taxon>
        <taxon>Gammaproteobacteria</taxon>
        <taxon>Moraxellales</taxon>
        <taxon>Moraxellaceae</taxon>
        <taxon>Acinetobacter</taxon>
    </lineage>
</organism>
<keyword evidence="5 7" id="KW-1133">Transmembrane helix</keyword>
<proteinExistence type="inferred from homology"/>
<evidence type="ECO:0000256" key="3">
    <source>
        <dbReference type="ARBA" id="ARBA00022475"/>
    </source>
</evidence>
<feature type="transmembrane region" description="Helical" evidence="7">
    <location>
        <begin position="59"/>
        <end position="78"/>
    </location>
</feature>
<dbReference type="RefSeq" id="WP_067558865.1">
    <property type="nucleotide sequence ID" value="NZ_CP016895.1"/>
</dbReference>
<feature type="transmembrane region" description="Helical" evidence="7">
    <location>
        <begin position="29"/>
        <end position="47"/>
    </location>
</feature>
<name>A0A1B2M3Q2_9GAMM</name>
<dbReference type="STRING" id="1789224.BFG52_16445"/>
<comment type="subcellular location">
    <subcellularLocation>
        <location evidence="1">Cell membrane</location>
        <topology evidence="1">Multi-pass membrane protein</topology>
    </subcellularLocation>
</comment>
<dbReference type="OrthoDB" id="9811343at2"/>
<gene>
    <name evidence="8" type="ORF">BFG52_16445</name>
</gene>
<dbReference type="GO" id="GO:0005886">
    <property type="term" value="C:plasma membrane"/>
    <property type="evidence" value="ECO:0007669"/>
    <property type="project" value="UniProtKB-SubCell"/>
</dbReference>
<dbReference type="PANTHER" id="PTHR33884">
    <property type="entry name" value="UPF0410 PROTEIN YMGE"/>
    <property type="match status" value="1"/>
</dbReference>
<evidence type="ECO:0000256" key="6">
    <source>
        <dbReference type="ARBA" id="ARBA00023136"/>
    </source>
</evidence>
<dbReference type="Pfam" id="PF04226">
    <property type="entry name" value="Transgly_assoc"/>
    <property type="match status" value="1"/>
</dbReference>
<evidence type="ECO:0000313" key="8">
    <source>
        <dbReference type="EMBL" id="AOA59782.1"/>
    </source>
</evidence>
<evidence type="ECO:0000256" key="7">
    <source>
        <dbReference type="SAM" id="Phobius"/>
    </source>
</evidence>
<keyword evidence="4 7" id="KW-0812">Transmembrane</keyword>